<dbReference type="RefSeq" id="WP_103166497.1">
    <property type="nucleotide sequence ID" value="NZ_CP130489.1"/>
</dbReference>
<dbReference type="InterPro" id="IPR019758">
    <property type="entry name" value="Pept_S26A_signal_pept_1_CS"/>
</dbReference>
<keyword evidence="9 12" id="KW-1133">Transmembrane helix</keyword>
<keyword evidence="7 12" id="KW-0812">Transmembrane</keyword>
<dbReference type="Proteomes" id="UP000243350">
    <property type="component" value="Unassembled WGS sequence"/>
</dbReference>
<keyword evidence="10 12" id="KW-0472">Membrane</keyword>
<evidence type="ECO:0000313" key="17">
    <source>
        <dbReference type="Proteomes" id="UP000242088"/>
    </source>
</evidence>
<evidence type="ECO:0000313" key="16">
    <source>
        <dbReference type="EMBL" id="PTF16481.1"/>
    </source>
</evidence>
<dbReference type="FunFam" id="2.10.109.10:FF:000008">
    <property type="entry name" value="Signal peptidase I"/>
    <property type="match status" value="1"/>
</dbReference>
<dbReference type="InterPro" id="IPR036286">
    <property type="entry name" value="LexA/Signal_pep-like_sf"/>
</dbReference>
<dbReference type="Pfam" id="PF10502">
    <property type="entry name" value="Peptidase_S26"/>
    <property type="match status" value="1"/>
</dbReference>
<dbReference type="GeneID" id="48889016"/>
<evidence type="ECO:0000256" key="12">
    <source>
        <dbReference type="RuleBase" id="RU362042"/>
    </source>
</evidence>
<sequence length="190" mass="21496">MKKEIIEWVVAIAVALLVVGIVMKFIGVSYTVSGSSMYPTFQDRNKVIVSKISKTLNHIDNGDVVVFHEDSERDFIKRVIGTPGDNVEYKKDQLYVNGKKVSEPYLDYNKKHKQGDYLTGSLKTSDINGANGENKIPKDKYLVMGDNRQNSIDSRFPEVGLVDKDQLVGKVVLRYWPFNKWKAGFNPGTF</sequence>
<evidence type="ECO:0000256" key="4">
    <source>
        <dbReference type="ARBA" id="ARBA00009370"/>
    </source>
</evidence>
<dbReference type="EMBL" id="PYZI01000005">
    <property type="protein sequence ID" value="PTF14204.1"/>
    <property type="molecule type" value="Genomic_DNA"/>
</dbReference>
<comment type="subcellular location">
    <subcellularLocation>
        <location evidence="3">Cell membrane</location>
        <topology evidence="3">Single-pass type II membrane protein</topology>
    </subcellularLocation>
    <subcellularLocation>
        <location evidence="12">Membrane</location>
        <topology evidence="12">Single-pass type II membrane protein</topology>
    </subcellularLocation>
</comment>
<evidence type="ECO:0000313" key="19">
    <source>
        <dbReference type="Proteomes" id="UP000243350"/>
    </source>
</evidence>
<dbReference type="Proteomes" id="UP000242088">
    <property type="component" value="Unassembled WGS sequence"/>
</dbReference>
<reference evidence="17 18" key="1">
    <citation type="journal article" date="2016" name="Front. Microbiol.">
        <title>Comprehensive Phylogenetic Analysis of Bovine Non-aureus Staphylococci Species Based on Whole-Genome Sequencing.</title>
        <authorList>
            <person name="Naushad S."/>
            <person name="Barkema H.W."/>
            <person name="Luby C."/>
            <person name="Condas L.A."/>
            <person name="Nobrega D.B."/>
            <person name="Carson D.A."/>
            <person name="De Buck J."/>
        </authorList>
    </citation>
    <scope>NUCLEOTIDE SEQUENCE [LARGE SCALE GENOMIC DNA]</scope>
    <source>
        <strain evidence="15 17">SNUC 1409</strain>
        <strain evidence="16 19">SNUC 4143</strain>
        <strain evidence="14 18">SNUC 761</strain>
    </source>
</reference>
<proteinExistence type="inferred from homology"/>
<dbReference type="PANTHER" id="PTHR43390">
    <property type="entry name" value="SIGNAL PEPTIDASE I"/>
    <property type="match status" value="1"/>
</dbReference>
<dbReference type="PANTHER" id="PTHR43390:SF1">
    <property type="entry name" value="CHLOROPLAST PROCESSING PEPTIDASE"/>
    <property type="match status" value="1"/>
</dbReference>
<feature type="active site" evidence="11">
    <location>
        <position position="77"/>
    </location>
</feature>
<evidence type="ECO:0000256" key="11">
    <source>
        <dbReference type="PIRSR" id="PIRSR600223-1"/>
    </source>
</evidence>
<comment type="catalytic activity">
    <reaction evidence="1 12">
        <text>Cleavage of hydrophobic, N-terminal signal or leader sequences from secreted and periplasmic proteins.</text>
        <dbReference type="EC" id="3.4.21.89"/>
    </reaction>
</comment>
<comment type="similarity">
    <text evidence="4 12">Belongs to the peptidase S26 family.</text>
</comment>
<dbReference type="NCBIfam" id="TIGR02227">
    <property type="entry name" value="sigpep_I_bact"/>
    <property type="match status" value="1"/>
</dbReference>
<feature type="transmembrane region" description="Helical" evidence="12">
    <location>
        <begin position="6"/>
        <end position="27"/>
    </location>
</feature>
<reference evidence="15" key="3">
    <citation type="submission" date="2018-03" db="EMBL/GenBank/DDBJ databases">
        <authorList>
            <person name="Naushad S."/>
        </authorList>
    </citation>
    <scope>NUCLEOTIDE SEQUENCE</scope>
    <source>
        <strain evidence="15">SNUC 1409</strain>
    </source>
</reference>
<evidence type="ECO:0000256" key="7">
    <source>
        <dbReference type="ARBA" id="ARBA00022692"/>
    </source>
</evidence>
<keyword evidence="8 12" id="KW-0378">Hydrolase</keyword>
<accession>A0A2K4DN67</accession>
<keyword evidence="17" id="KW-1185">Reference proteome</keyword>
<evidence type="ECO:0000256" key="2">
    <source>
        <dbReference type="ARBA" id="ARBA00002312"/>
    </source>
</evidence>
<dbReference type="PRINTS" id="PR00727">
    <property type="entry name" value="LEADERPTASE"/>
</dbReference>
<dbReference type="Proteomes" id="UP000242547">
    <property type="component" value="Unassembled WGS sequence"/>
</dbReference>
<feature type="active site" evidence="11">
    <location>
        <position position="36"/>
    </location>
</feature>
<dbReference type="PROSITE" id="PS00760">
    <property type="entry name" value="SPASE_I_2"/>
    <property type="match status" value="1"/>
</dbReference>
<evidence type="ECO:0000313" key="15">
    <source>
        <dbReference type="EMBL" id="PTF14204.1"/>
    </source>
</evidence>
<evidence type="ECO:0000256" key="10">
    <source>
        <dbReference type="ARBA" id="ARBA00023136"/>
    </source>
</evidence>
<dbReference type="EC" id="3.4.21.89" evidence="12"/>
<dbReference type="EMBL" id="PYZH01000007">
    <property type="protein sequence ID" value="PTF16481.1"/>
    <property type="molecule type" value="Genomic_DNA"/>
</dbReference>
<dbReference type="PROSITE" id="PS00501">
    <property type="entry name" value="SPASE_I_1"/>
    <property type="match status" value="1"/>
</dbReference>
<feature type="domain" description="Peptidase S26" evidence="13">
    <location>
        <begin position="5"/>
        <end position="176"/>
    </location>
</feature>
<dbReference type="SUPFAM" id="SSF51306">
    <property type="entry name" value="LexA/Signal peptidase"/>
    <property type="match status" value="1"/>
</dbReference>
<evidence type="ECO:0000313" key="18">
    <source>
        <dbReference type="Proteomes" id="UP000242547"/>
    </source>
</evidence>
<dbReference type="InterPro" id="IPR000223">
    <property type="entry name" value="Pept_S26A_signal_pept_1"/>
</dbReference>
<dbReference type="Gene3D" id="2.10.109.10">
    <property type="entry name" value="Umud Fragment, subunit A"/>
    <property type="match status" value="1"/>
</dbReference>
<gene>
    <name evidence="14" type="primary">lepB</name>
    <name evidence="14" type="ORF">BUY44_01290</name>
    <name evidence="15" type="ORF">BUY47_06030</name>
    <name evidence="16" type="ORF">BUY48_02020</name>
</gene>
<evidence type="ECO:0000313" key="14">
    <source>
        <dbReference type="EMBL" id="PTE74496.1"/>
    </source>
</evidence>
<comment type="caution">
    <text evidence="14">The sequence shown here is derived from an EMBL/GenBank/DDBJ whole genome shotgun (WGS) entry which is preliminary data.</text>
</comment>
<evidence type="ECO:0000259" key="13">
    <source>
        <dbReference type="Pfam" id="PF10502"/>
    </source>
</evidence>
<organism evidence="14 18">
    <name type="scientific">Staphylococcus devriesei</name>
    <dbReference type="NCBI Taxonomy" id="586733"/>
    <lineage>
        <taxon>Bacteria</taxon>
        <taxon>Bacillati</taxon>
        <taxon>Bacillota</taxon>
        <taxon>Bacilli</taxon>
        <taxon>Bacillales</taxon>
        <taxon>Staphylococcaceae</taxon>
        <taxon>Staphylococcus</taxon>
    </lineage>
</organism>
<comment type="function">
    <text evidence="2">Essential for cell viability.</text>
</comment>
<dbReference type="InterPro" id="IPR019533">
    <property type="entry name" value="Peptidase_S26"/>
</dbReference>
<dbReference type="PROSITE" id="PS00761">
    <property type="entry name" value="SPASE_I_3"/>
    <property type="match status" value="1"/>
</dbReference>
<evidence type="ECO:0000256" key="9">
    <source>
        <dbReference type="ARBA" id="ARBA00022989"/>
    </source>
</evidence>
<dbReference type="CDD" id="cd06530">
    <property type="entry name" value="S26_SPase_I"/>
    <property type="match status" value="1"/>
</dbReference>
<name>A0A2K4DN67_9STAP</name>
<reference evidence="14" key="2">
    <citation type="submission" date="2018-03" db="EMBL/GenBank/DDBJ databases">
        <authorList>
            <person name="Keele B.F."/>
        </authorList>
    </citation>
    <scope>NUCLEOTIDE SEQUENCE</scope>
    <source>
        <strain evidence="16">SNUC 4143</strain>
        <strain evidence="14">SNUC 761</strain>
    </source>
</reference>
<dbReference type="GO" id="GO:0005886">
    <property type="term" value="C:plasma membrane"/>
    <property type="evidence" value="ECO:0007669"/>
    <property type="project" value="UniProtKB-SubCell"/>
</dbReference>
<dbReference type="GO" id="GO:0004252">
    <property type="term" value="F:serine-type endopeptidase activity"/>
    <property type="evidence" value="ECO:0007669"/>
    <property type="project" value="InterPro"/>
</dbReference>
<dbReference type="GO" id="GO:0006465">
    <property type="term" value="P:signal peptide processing"/>
    <property type="evidence" value="ECO:0007669"/>
    <property type="project" value="InterPro"/>
</dbReference>
<dbReference type="InterPro" id="IPR019756">
    <property type="entry name" value="Pept_S26A_signal_pept_1_Ser-AS"/>
</dbReference>
<keyword evidence="6 12" id="KW-0645">Protease</keyword>
<dbReference type="GO" id="GO:0009003">
    <property type="term" value="F:signal peptidase activity"/>
    <property type="evidence" value="ECO:0007669"/>
    <property type="project" value="UniProtKB-EC"/>
</dbReference>
<evidence type="ECO:0000256" key="8">
    <source>
        <dbReference type="ARBA" id="ARBA00022801"/>
    </source>
</evidence>
<dbReference type="AlphaFoldDB" id="A0A2K4DN67"/>
<evidence type="ECO:0000256" key="1">
    <source>
        <dbReference type="ARBA" id="ARBA00000677"/>
    </source>
</evidence>
<evidence type="ECO:0000256" key="5">
    <source>
        <dbReference type="ARBA" id="ARBA00022475"/>
    </source>
</evidence>
<evidence type="ECO:0000256" key="3">
    <source>
        <dbReference type="ARBA" id="ARBA00004401"/>
    </source>
</evidence>
<dbReference type="EMBL" id="PYZL01000004">
    <property type="protein sequence ID" value="PTE74496.1"/>
    <property type="molecule type" value="Genomic_DNA"/>
</dbReference>
<dbReference type="InterPro" id="IPR019757">
    <property type="entry name" value="Pept_S26A_signal_pept_1_Lys-AS"/>
</dbReference>
<protein>
    <recommendedName>
        <fullName evidence="12">Signal peptidase I</fullName>
        <ecNumber evidence="12">3.4.21.89</ecNumber>
    </recommendedName>
</protein>
<keyword evidence="5" id="KW-1003">Cell membrane</keyword>
<dbReference type="OrthoDB" id="9802919at2"/>
<evidence type="ECO:0000256" key="6">
    <source>
        <dbReference type="ARBA" id="ARBA00022670"/>
    </source>
</evidence>